<keyword evidence="1" id="KW-0472">Membrane</keyword>
<evidence type="ECO:0000256" key="1">
    <source>
        <dbReference type="PROSITE-ProRule" id="PRU00244"/>
    </source>
</evidence>
<dbReference type="InterPro" id="IPR052155">
    <property type="entry name" value="Biofilm_reg_signaling"/>
</dbReference>
<dbReference type="InterPro" id="IPR035919">
    <property type="entry name" value="EAL_sf"/>
</dbReference>
<dbReference type="InterPro" id="IPR029787">
    <property type="entry name" value="Nucleotide_cyclase"/>
</dbReference>
<dbReference type="Gene3D" id="3.30.70.270">
    <property type="match status" value="1"/>
</dbReference>
<dbReference type="Pfam" id="PF00990">
    <property type="entry name" value="GGDEF"/>
    <property type="match status" value="1"/>
</dbReference>
<name>A0ABU8CTM9_9HYPH</name>
<feature type="transmembrane region" description="Helical" evidence="1">
    <location>
        <begin position="157"/>
        <end position="177"/>
    </location>
</feature>
<feature type="transmembrane region" description="Helical" evidence="1">
    <location>
        <begin position="25"/>
        <end position="46"/>
    </location>
</feature>
<accession>A0ABU8CTM9</accession>
<comment type="caution">
    <text evidence="5">The sequence shown here is derived from an EMBL/GenBank/DDBJ whole genome shotgun (WGS) entry which is preliminary data.</text>
</comment>
<keyword evidence="1" id="KW-0812">Transmembrane</keyword>
<dbReference type="PROSITE" id="PS50924">
    <property type="entry name" value="MHYT"/>
    <property type="match status" value="1"/>
</dbReference>
<feature type="domain" description="GGDEF" evidence="3">
    <location>
        <begin position="294"/>
        <end position="426"/>
    </location>
</feature>
<feature type="transmembrane region" description="Helical" evidence="1">
    <location>
        <begin position="189"/>
        <end position="214"/>
    </location>
</feature>
<keyword evidence="6" id="KW-1185">Reference proteome</keyword>
<dbReference type="SUPFAM" id="SSF55073">
    <property type="entry name" value="Nucleotide cyclase"/>
    <property type="match status" value="1"/>
</dbReference>
<dbReference type="Pfam" id="PF00563">
    <property type="entry name" value="EAL"/>
    <property type="match status" value="1"/>
</dbReference>
<sequence length="711" mass="77254">MRHEFPRQRKKMISVVNCITTQHNIWLVLVAALVCVSGSWAVLRLFSRGRSVNGAEAIGWQFLAATAAGASIWSTHFIAIIAYHAGTPVTFDPLLTIISLLIAMAGSFCGLMVAGTIRTSWSPAVGGALVGLSIATMHYTGMLAYVAQGTVEWDMRFLIVSILLAVTITSAAIHVASHDHGTATKTISVGLLTLAIVSLHFTGMTAFKLTPIFIDDSYSNPAAMQAMALAIALLSVIIIGAVAASYLIDNQNRVRSISELEHMALNDALTGLANRASFNDRLDAQIRLANYGGPKFALAAIDLDRFKEINDIKGHSAGDEALKILAQRMRDSNDGTLFIARTGGDEFSIIAPVDNRNQLREVLLQLRAEIIRPFAIDGFQASVGASFGACMFPDDAQEIETLISNTDLALYRAKTEIAEKICFFDKPMDDAVRDKRQLAVELRHALENNQLEVYYQVQTLVSDSSVTGYEALLRWQHPQRGFIPPVEFIPLAEESGLILQLGEWVLRTVCSQCSSLGTNIRIAVNLSPVQFLHPDLPGLVAGILSETGMKAENLELELTESAIIQDKDRTLLQLRQIRELGVTIALDDFGTGYSSLDTLRAFPFDKIKLDRSFMGEIETSKPARAIIRAVLALGRSLEIPVLAEGIETRDQLAILHAEGCESAQGYLFGRPAPFANILSGHKDAPEGALRSALNEMDRAMTAVAPSLGRLG</sequence>
<keyword evidence="1" id="KW-1133">Transmembrane helix</keyword>
<evidence type="ECO:0000313" key="5">
    <source>
        <dbReference type="EMBL" id="MEI1252195.1"/>
    </source>
</evidence>
<dbReference type="CDD" id="cd01948">
    <property type="entry name" value="EAL"/>
    <property type="match status" value="1"/>
</dbReference>
<evidence type="ECO:0000259" key="3">
    <source>
        <dbReference type="PROSITE" id="PS50887"/>
    </source>
</evidence>
<feature type="domain" description="EAL" evidence="2">
    <location>
        <begin position="435"/>
        <end position="685"/>
    </location>
</feature>
<feature type="transmembrane region" description="Helical" evidence="1">
    <location>
        <begin position="226"/>
        <end position="248"/>
    </location>
</feature>
<gene>
    <name evidence="5" type="ORF">V8Q02_29975</name>
</gene>
<reference evidence="5 6" key="1">
    <citation type="submission" date="2024-01" db="EMBL/GenBank/DDBJ databases">
        <title>Draft genome sequences of three bacterial strains isolated from Acacia saligna represent a potential new species within the genus Rhizobium.</title>
        <authorList>
            <person name="Tambong J.T."/>
            <person name="Mnasri B."/>
        </authorList>
    </citation>
    <scope>NUCLEOTIDE SEQUENCE [LARGE SCALE GENOMIC DNA]</scope>
    <source>
        <strain evidence="5 6">1AS12I</strain>
    </source>
</reference>
<dbReference type="NCBIfam" id="TIGR00254">
    <property type="entry name" value="GGDEF"/>
    <property type="match status" value="1"/>
</dbReference>
<evidence type="ECO:0000259" key="4">
    <source>
        <dbReference type="PROSITE" id="PS50924"/>
    </source>
</evidence>
<evidence type="ECO:0000313" key="6">
    <source>
        <dbReference type="Proteomes" id="UP001531129"/>
    </source>
</evidence>
<evidence type="ECO:0000259" key="2">
    <source>
        <dbReference type="PROSITE" id="PS50883"/>
    </source>
</evidence>
<dbReference type="InterPro" id="IPR000160">
    <property type="entry name" value="GGDEF_dom"/>
</dbReference>
<organism evidence="5 6">
    <name type="scientific">Rhizobium aouanii</name>
    <dbReference type="NCBI Taxonomy" id="3118145"/>
    <lineage>
        <taxon>Bacteria</taxon>
        <taxon>Pseudomonadati</taxon>
        <taxon>Pseudomonadota</taxon>
        <taxon>Alphaproteobacteria</taxon>
        <taxon>Hyphomicrobiales</taxon>
        <taxon>Rhizobiaceae</taxon>
        <taxon>Rhizobium/Agrobacterium group</taxon>
        <taxon>Rhizobium</taxon>
    </lineage>
</organism>
<feature type="transmembrane region" description="Helical" evidence="1">
    <location>
        <begin position="124"/>
        <end position="145"/>
    </location>
</feature>
<feature type="transmembrane region" description="Helical" evidence="1">
    <location>
        <begin position="58"/>
        <end position="82"/>
    </location>
</feature>
<dbReference type="Gene3D" id="3.20.20.450">
    <property type="entry name" value="EAL domain"/>
    <property type="match status" value="1"/>
</dbReference>
<dbReference type="InterPro" id="IPR001633">
    <property type="entry name" value="EAL_dom"/>
</dbReference>
<proteinExistence type="predicted"/>
<dbReference type="InterPro" id="IPR005330">
    <property type="entry name" value="MHYT_dom"/>
</dbReference>
<dbReference type="PROSITE" id="PS50883">
    <property type="entry name" value="EAL"/>
    <property type="match status" value="1"/>
</dbReference>
<dbReference type="Proteomes" id="UP001531129">
    <property type="component" value="Unassembled WGS sequence"/>
</dbReference>
<dbReference type="EMBL" id="JBAMYC010000022">
    <property type="protein sequence ID" value="MEI1252195.1"/>
    <property type="molecule type" value="Genomic_DNA"/>
</dbReference>
<feature type="domain" description="MHYT" evidence="4">
    <location>
        <begin position="23"/>
        <end position="210"/>
    </location>
</feature>
<dbReference type="PANTHER" id="PTHR44757:SF2">
    <property type="entry name" value="BIOFILM ARCHITECTURE MAINTENANCE PROTEIN MBAA"/>
    <property type="match status" value="1"/>
</dbReference>
<protein>
    <submittedName>
        <fullName evidence="5">EAL domain-containing protein</fullName>
    </submittedName>
</protein>
<dbReference type="SMART" id="SM00052">
    <property type="entry name" value="EAL"/>
    <property type="match status" value="1"/>
</dbReference>
<dbReference type="PANTHER" id="PTHR44757">
    <property type="entry name" value="DIGUANYLATE CYCLASE DGCP"/>
    <property type="match status" value="1"/>
</dbReference>
<dbReference type="RefSeq" id="WP_335915800.1">
    <property type="nucleotide sequence ID" value="NZ_JBAMYB010000021.1"/>
</dbReference>
<dbReference type="SMART" id="SM00267">
    <property type="entry name" value="GGDEF"/>
    <property type="match status" value="1"/>
</dbReference>
<dbReference type="PROSITE" id="PS50887">
    <property type="entry name" value="GGDEF"/>
    <property type="match status" value="1"/>
</dbReference>
<feature type="transmembrane region" description="Helical" evidence="1">
    <location>
        <begin position="94"/>
        <end position="117"/>
    </location>
</feature>
<dbReference type="SUPFAM" id="SSF141868">
    <property type="entry name" value="EAL domain-like"/>
    <property type="match status" value="1"/>
</dbReference>
<dbReference type="Pfam" id="PF03707">
    <property type="entry name" value="MHYT"/>
    <property type="match status" value="2"/>
</dbReference>
<dbReference type="InterPro" id="IPR043128">
    <property type="entry name" value="Rev_trsase/Diguanyl_cyclase"/>
</dbReference>
<dbReference type="CDD" id="cd01949">
    <property type="entry name" value="GGDEF"/>
    <property type="match status" value="1"/>
</dbReference>